<accession>A0A7J8H0R8</accession>
<keyword evidence="2" id="KW-1185">Reference proteome</keyword>
<reference evidence="1 2" key="1">
    <citation type="journal article" date="2020" name="Nature">
        <title>Six reference-quality genomes reveal evolution of bat adaptations.</title>
        <authorList>
            <person name="Jebb D."/>
            <person name="Huang Z."/>
            <person name="Pippel M."/>
            <person name="Hughes G.M."/>
            <person name="Lavrichenko K."/>
            <person name="Devanna P."/>
            <person name="Winkler S."/>
            <person name="Jermiin L.S."/>
            <person name="Skirmuntt E.C."/>
            <person name="Katzourakis A."/>
            <person name="Burkitt-Gray L."/>
            <person name="Ray D.A."/>
            <person name="Sullivan K.A.M."/>
            <person name="Roscito J.G."/>
            <person name="Kirilenko B.M."/>
            <person name="Davalos L.M."/>
            <person name="Corthals A.P."/>
            <person name="Power M.L."/>
            <person name="Jones G."/>
            <person name="Ransome R.D."/>
            <person name="Dechmann D.K.N."/>
            <person name="Locatelli A.G."/>
            <person name="Puechmaille S.J."/>
            <person name="Fedrigo O."/>
            <person name="Jarvis E.D."/>
            <person name="Hiller M."/>
            <person name="Vernes S.C."/>
            <person name="Myers E.W."/>
            <person name="Teeling E.C."/>
        </authorList>
    </citation>
    <scope>NUCLEOTIDE SEQUENCE [LARGE SCALE GENOMIC DNA]</scope>
    <source>
        <strain evidence="1">MRouAeg1</strain>
        <tissue evidence="1">Muscle</tissue>
    </source>
</reference>
<gene>
    <name evidence="1" type="ORF">HJG63_011289</name>
</gene>
<proteinExistence type="predicted"/>
<dbReference type="Proteomes" id="UP000593571">
    <property type="component" value="Unassembled WGS sequence"/>
</dbReference>
<protein>
    <submittedName>
        <fullName evidence="1">Uncharacterized protein</fullName>
    </submittedName>
</protein>
<comment type="caution">
    <text evidence="1">The sequence shown here is derived from an EMBL/GenBank/DDBJ whole genome shotgun (WGS) entry which is preliminary data.</text>
</comment>
<name>A0A7J8H0R8_ROUAE</name>
<dbReference type="AlphaFoldDB" id="A0A7J8H0R8"/>
<dbReference type="EMBL" id="JACASE010000005">
    <property type="protein sequence ID" value="KAF6465924.1"/>
    <property type="molecule type" value="Genomic_DNA"/>
</dbReference>
<evidence type="ECO:0000313" key="1">
    <source>
        <dbReference type="EMBL" id="KAF6465924.1"/>
    </source>
</evidence>
<sequence length="129" mass="13730">MNAVGLLVLLKSSGTLFKKYVLLSVRTHSTITIPHSAKYPSRGRAPGAQRSLESSLQAGAEVCGDVKAAGQVRGQTSCDAQKGGEGRRKSGWEMHFLGETQSAILDSGSSSLSSQEDYRNGNILLFPFS</sequence>
<evidence type="ECO:0000313" key="2">
    <source>
        <dbReference type="Proteomes" id="UP000593571"/>
    </source>
</evidence>
<organism evidence="1 2">
    <name type="scientific">Rousettus aegyptiacus</name>
    <name type="common">Egyptian fruit bat</name>
    <name type="synonym">Pteropus aegyptiacus</name>
    <dbReference type="NCBI Taxonomy" id="9407"/>
    <lineage>
        <taxon>Eukaryota</taxon>
        <taxon>Metazoa</taxon>
        <taxon>Chordata</taxon>
        <taxon>Craniata</taxon>
        <taxon>Vertebrata</taxon>
        <taxon>Euteleostomi</taxon>
        <taxon>Mammalia</taxon>
        <taxon>Eutheria</taxon>
        <taxon>Laurasiatheria</taxon>
        <taxon>Chiroptera</taxon>
        <taxon>Yinpterochiroptera</taxon>
        <taxon>Pteropodoidea</taxon>
        <taxon>Pteropodidae</taxon>
        <taxon>Rousettinae</taxon>
        <taxon>Rousettus</taxon>
    </lineage>
</organism>